<organism evidence="1 2">
    <name type="scientific">Nocardia africana</name>
    <dbReference type="NCBI Taxonomy" id="134964"/>
    <lineage>
        <taxon>Bacteria</taxon>
        <taxon>Bacillati</taxon>
        <taxon>Actinomycetota</taxon>
        <taxon>Actinomycetes</taxon>
        <taxon>Mycobacteriales</taxon>
        <taxon>Nocardiaceae</taxon>
        <taxon>Nocardia</taxon>
    </lineage>
</organism>
<reference evidence="1 2" key="1">
    <citation type="submission" date="2018-06" db="EMBL/GenBank/DDBJ databases">
        <authorList>
            <consortium name="Pathogen Informatics"/>
            <person name="Doyle S."/>
        </authorList>
    </citation>
    <scope>NUCLEOTIDE SEQUENCE [LARGE SCALE GENOMIC DNA]</scope>
    <source>
        <strain evidence="1 2">NCTC13184</strain>
    </source>
</reference>
<dbReference type="SUPFAM" id="SSF54786">
    <property type="entry name" value="YcfA/nrd intein domain"/>
    <property type="match status" value="1"/>
</dbReference>
<dbReference type="EMBL" id="UGRU01000001">
    <property type="protein sequence ID" value="SUA47263.1"/>
    <property type="molecule type" value="Genomic_DNA"/>
</dbReference>
<evidence type="ECO:0000313" key="1">
    <source>
        <dbReference type="EMBL" id="SUA47263.1"/>
    </source>
</evidence>
<sequence>MGASWPAVNIEKLLRILTHHCGEPTRIRGSHHYFRSPYNNRQVLLAMHNKEMWGPHVRKLLVAGLGLSEEEARREVSR</sequence>
<evidence type="ECO:0008006" key="3">
    <source>
        <dbReference type="Google" id="ProtNLM"/>
    </source>
</evidence>
<name>A0A378X3Z8_9NOCA</name>
<evidence type="ECO:0000313" key="2">
    <source>
        <dbReference type="Proteomes" id="UP000255082"/>
    </source>
</evidence>
<dbReference type="InterPro" id="IPR038570">
    <property type="entry name" value="HicA_sf"/>
</dbReference>
<dbReference type="Proteomes" id="UP000255082">
    <property type="component" value="Unassembled WGS sequence"/>
</dbReference>
<proteinExistence type="predicted"/>
<dbReference type="Gene3D" id="3.30.920.30">
    <property type="entry name" value="Hypothetical protein"/>
    <property type="match status" value="1"/>
</dbReference>
<protein>
    <recommendedName>
        <fullName evidence="3">YcfA-like protein</fullName>
    </recommendedName>
</protein>
<gene>
    <name evidence="1" type="ORF">NCTC13184_05803</name>
</gene>
<dbReference type="AlphaFoldDB" id="A0A378X3Z8"/>
<accession>A0A378X3Z8</accession>